<reference evidence="1 2" key="1">
    <citation type="submission" date="2018-08" db="EMBL/GenBank/DDBJ databases">
        <title>Genomic Encyclopedia of Archaeal and Bacterial Type Strains, Phase II (KMG-II): from individual species to whole genera.</title>
        <authorList>
            <person name="Goeker M."/>
        </authorList>
    </citation>
    <scope>NUCLEOTIDE SEQUENCE [LARGE SCALE GENOMIC DNA]</scope>
    <source>
        <strain evidence="1 2">DSM 45791</strain>
    </source>
</reference>
<comment type="caution">
    <text evidence="1">The sequence shown here is derived from an EMBL/GenBank/DDBJ whole genome shotgun (WGS) entry which is preliminary data.</text>
</comment>
<protein>
    <submittedName>
        <fullName evidence="1">Uncharacterized protein</fullName>
    </submittedName>
</protein>
<dbReference type="EMBL" id="QUNO01000001">
    <property type="protein sequence ID" value="REH55106.1"/>
    <property type="molecule type" value="Genomic_DNA"/>
</dbReference>
<evidence type="ECO:0000313" key="2">
    <source>
        <dbReference type="Proteomes" id="UP000256269"/>
    </source>
</evidence>
<sequence>MRRLALIATGVLACLGLVAVATAFVWGVTPREWDGNLDFTVAQLCRPDDGKPACALLQQEPASPGQAPLTDVDRISIEAWNLPAGIRVGDLVLCHVHQQDAAIDSADTVTRVDGCHS</sequence>
<dbReference type="AlphaFoldDB" id="A0A3E0I973"/>
<name>A0A3E0I973_9PSEU</name>
<organism evidence="1 2">
    <name type="scientific">Kutzneria buriramensis</name>
    <dbReference type="NCBI Taxonomy" id="1045776"/>
    <lineage>
        <taxon>Bacteria</taxon>
        <taxon>Bacillati</taxon>
        <taxon>Actinomycetota</taxon>
        <taxon>Actinomycetes</taxon>
        <taxon>Pseudonocardiales</taxon>
        <taxon>Pseudonocardiaceae</taxon>
        <taxon>Kutzneria</taxon>
    </lineage>
</organism>
<proteinExistence type="predicted"/>
<evidence type="ECO:0000313" key="1">
    <source>
        <dbReference type="EMBL" id="REH55106.1"/>
    </source>
</evidence>
<keyword evidence="2" id="KW-1185">Reference proteome</keyword>
<accession>A0A3E0I973</accession>
<dbReference type="Proteomes" id="UP000256269">
    <property type="component" value="Unassembled WGS sequence"/>
</dbReference>
<gene>
    <name evidence="1" type="ORF">BCF44_101122</name>
</gene>
<dbReference type="RefSeq" id="WP_147328340.1">
    <property type="nucleotide sequence ID" value="NZ_CP144375.1"/>
</dbReference>
<dbReference type="OrthoDB" id="3688545at2"/>